<dbReference type="EMBL" id="GDID01001972">
    <property type="protein sequence ID" value="JAP94634.1"/>
    <property type="molecule type" value="Transcribed_RNA"/>
</dbReference>
<proteinExistence type="predicted"/>
<gene>
    <name evidence="1" type="ORF">TPC1_12641</name>
</gene>
<sequence>PNKRLIQIKSQFQKIKGDEKVYHKWTDSEIALLIHCVSHYGQDWKIIQKYYFQQFTTPILVQKYIHACKWFKTYFDPVCELLTTKNLEQLRQYSSKVLRKVHSVLVIIHNRMMLKQQGKLTEFTEVDELLGKERVDPMEFKYLDQMDKKYDIAQL</sequence>
<dbReference type="GO" id="GO:0003677">
    <property type="term" value="F:DNA binding"/>
    <property type="evidence" value="ECO:0007669"/>
    <property type="project" value="UniProtKB-KW"/>
</dbReference>
<dbReference type="InterPro" id="IPR009057">
    <property type="entry name" value="Homeodomain-like_sf"/>
</dbReference>
<dbReference type="SUPFAM" id="SSF46689">
    <property type="entry name" value="Homeodomain-like"/>
    <property type="match status" value="1"/>
</dbReference>
<feature type="non-terminal residue" evidence="1">
    <location>
        <position position="1"/>
    </location>
</feature>
<keyword evidence="1" id="KW-0238">DNA-binding</keyword>
<evidence type="ECO:0000313" key="1">
    <source>
        <dbReference type="EMBL" id="JAP94634.1"/>
    </source>
</evidence>
<feature type="non-terminal residue" evidence="1">
    <location>
        <position position="155"/>
    </location>
</feature>
<accession>A0A146KFH4</accession>
<reference evidence="1" key="1">
    <citation type="submission" date="2015-07" db="EMBL/GenBank/DDBJ databases">
        <title>Adaptation to a free-living lifestyle via gene acquisitions in the diplomonad Trepomonas sp. PC1.</title>
        <authorList>
            <person name="Xu F."/>
            <person name="Jerlstrom-Hultqvist J."/>
            <person name="Kolisko M."/>
            <person name="Simpson A.G.B."/>
            <person name="Roger A.J."/>
            <person name="Svard S.G."/>
            <person name="Andersson J.O."/>
        </authorList>
    </citation>
    <scope>NUCLEOTIDE SEQUENCE</scope>
    <source>
        <strain evidence="1">PC1</strain>
    </source>
</reference>
<dbReference type="AlphaFoldDB" id="A0A146KFH4"/>
<protein>
    <submittedName>
        <fullName evidence="1">Myb-like DNA-binding domain-containing protein</fullName>
    </submittedName>
</protein>
<name>A0A146KFH4_9EUKA</name>
<organism evidence="1">
    <name type="scientific">Trepomonas sp. PC1</name>
    <dbReference type="NCBI Taxonomy" id="1076344"/>
    <lineage>
        <taxon>Eukaryota</taxon>
        <taxon>Metamonada</taxon>
        <taxon>Diplomonadida</taxon>
        <taxon>Hexamitidae</taxon>
        <taxon>Hexamitinae</taxon>
        <taxon>Trepomonas</taxon>
    </lineage>
</organism>